<organism evidence="3 4">
    <name type="scientific">Cocos nucifera</name>
    <name type="common">Coconut palm</name>
    <dbReference type="NCBI Taxonomy" id="13894"/>
    <lineage>
        <taxon>Eukaryota</taxon>
        <taxon>Viridiplantae</taxon>
        <taxon>Streptophyta</taxon>
        <taxon>Embryophyta</taxon>
        <taxon>Tracheophyta</taxon>
        <taxon>Spermatophyta</taxon>
        <taxon>Magnoliopsida</taxon>
        <taxon>Liliopsida</taxon>
        <taxon>Arecaceae</taxon>
        <taxon>Arecoideae</taxon>
        <taxon>Cocoseae</taxon>
        <taxon>Attaleinae</taxon>
        <taxon>Cocos</taxon>
    </lineage>
</organism>
<dbReference type="Proteomes" id="UP000797356">
    <property type="component" value="Chromosome 9"/>
</dbReference>
<dbReference type="Gene3D" id="3.10.20.90">
    <property type="entry name" value="Phosphatidylinositol 3-kinase Catalytic Subunit, Chain A, domain 1"/>
    <property type="match status" value="1"/>
</dbReference>
<evidence type="ECO:0000256" key="1">
    <source>
        <dbReference type="SAM" id="MobiDB-lite"/>
    </source>
</evidence>
<reference evidence="3" key="1">
    <citation type="journal article" date="2017" name="Gigascience">
        <title>The genome draft of coconut (Cocos nucifera).</title>
        <authorList>
            <person name="Xiao Y."/>
            <person name="Xu P."/>
            <person name="Fan H."/>
            <person name="Baudouin L."/>
            <person name="Xia W."/>
            <person name="Bocs S."/>
            <person name="Xu J."/>
            <person name="Li Q."/>
            <person name="Guo A."/>
            <person name="Zhou L."/>
            <person name="Li J."/>
            <person name="Wu Y."/>
            <person name="Ma Z."/>
            <person name="Armero A."/>
            <person name="Issali A.E."/>
            <person name="Liu N."/>
            <person name="Peng M."/>
            <person name="Yang Y."/>
        </authorList>
    </citation>
    <scope>NUCLEOTIDE SEQUENCE</scope>
    <source>
        <tissue evidence="3">Spear leaf of Hainan Tall coconut</tissue>
    </source>
</reference>
<dbReference type="SUPFAM" id="SSF54277">
    <property type="entry name" value="CAD &amp; PB1 domains"/>
    <property type="match status" value="1"/>
</dbReference>
<feature type="region of interest" description="Disordered" evidence="1">
    <location>
        <begin position="134"/>
        <end position="154"/>
    </location>
</feature>
<comment type="caution">
    <text evidence="3">The sequence shown here is derived from an EMBL/GenBank/DDBJ whole genome shotgun (WGS) entry which is preliminary data.</text>
</comment>
<sequence>MISYGGRIQPRPHDNQLSYVGGETKILTIDRSARFPALLSKLASLSNIDDDLCFKYQLPGEDLDALISVTNDEDLDHMMLEYDRLHRSAARPTARLRVFLFSIKPPTPSAALLDPKPERQWFVDALNSVPVPPPLDPVAAAPPPPATAGNATSSSPDYLFGLDEGFVPPPAVKVKDPSLEQPPVLENFQGEVLVGKEDPRRIGGGGETTPAEIQRQIQDLHRLQIAENQQQQQQAAIQRNRGEEAPARVYPAEYYLPRVQEKAPPPVTTQVPAAAAAYWPEQSSVAAAGLYASVAGGDRPVYLIPSAPGVYPSAAAAGQGHYVAPVPRVVPADVYRDAAAPNPAAVYAVRQPSAAAAATVVGQYAAEGTRVPAQGVVDSAGYKVAYDSAGRAVYYTGALPTYQTVTSAALPPEVKAVRPSPAS</sequence>
<gene>
    <name evidence="3" type="ORF">COCNU_09G009680</name>
</gene>
<feature type="compositionally biased region" description="Pro residues" evidence="1">
    <location>
        <begin position="134"/>
        <end position="146"/>
    </location>
</feature>
<dbReference type="Pfam" id="PF00564">
    <property type="entry name" value="PB1"/>
    <property type="match status" value="1"/>
</dbReference>
<reference evidence="3" key="2">
    <citation type="submission" date="2019-07" db="EMBL/GenBank/DDBJ databases">
        <authorList>
            <person name="Yang Y."/>
            <person name="Bocs S."/>
            <person name="Baudouin L."/>
        </authorList>
    </citation>
    <scope>NUCLEOTIDE SEQUENCE</scope>
    <source>
        <tissue evidence="3">Spear leaf of Hainan Tall coconut</tissue>
    </source>
</reference>
<dbReference type="PANTHER" id="PTHR31066">
    <property type="entry name" value="OS05G0427100 PROTEIN-RELATED"/>
    <property type="match status" value="1"/>
</dbReference>
<dbReference type="PANTHER" id="PTHR31066:SF85">
    <property type="entry name" value="OS02G0809100 PROTEIN"/>
    <property type="match status" value="1"/>
</dbReference>
<feature type="domain" description="PB1" evidence="2">
    <location>
        <begin position="12"/>
        <end position="101"/>
    </location>
</feature>
<dbReference type="InterPro" id="IPR000270">
    <property type="entry name" value="PB1_dom"/>
</dbReference>
<accession>A0A8K0IKV5</accession>
<proteinExistence type="predicted"/>
<dbReference type="SMART" id="SM00666">
    <property type="entry name" value="PB1"/>
    <property type="match status" value="1"/>
</dbReference>
<dbReference type="EMBL" id="CM017880">
    <property type="protein sequence ID" value="KAG1361505.1"/>
    <property type="molecule type" value="Genomic_DNA"/>
</dbReference>
<dbReference type="OrthoDB" id="1938580at2759"/>
<evidence type="ECO:0000313" key="3">
    <source>
        <dbReference type="EMBL" id="KAG1361505.1"/>
    </source>
</evidence>
<protein>
    <submittedName>
        <fullName evidence="3">Fibrous sheath CABYR-binding protein-like</fullName>
    </submittedName>
</protein>
<dbReference type="CDD" id="cd06410">
    <property type="entry name" value="PB1_UP2"/>
    <property type="match status" value="1"/>
</dbReference>
<keyword evidence="4" id="KW-1185">Reference proteome</keyword>
<dbReference type="InterPro" id="IPR053198">
    <property type="entry name" value="Gynoecium_Dev_Regulator"/>
</dbReference>
<name>A0A8K0IKV5_COCNU</name>
<evidence type="ECO:0000259" key="2">
    <source>
        <dbReference type="SMART" id="SM00666"/>
    </source>
</evidence>
<dbReference type="AlphaFoldDB" id="A0A8K0IKV5"/>
<evidence type="ECO:0000313" key="4">
    <source>
        <dbReference type="Proteomes" id="UP000797356"/>
    </source>
</evidence>